<feature type="domain" description="Type I restriction modification DNA specificity" evidence="5">
    <location>
        <begin position="235"/>
        <end position="412"/>
    </location>
</feature>
<gene>
    <name evidence="6" type="ORF">PAT3040_00392</name>
</gene>
<feature type="domain" description="Type I restriction modification DNA specificity" evidence="5">
    <location>
        <begin position="16"/>
        <end position="197"/>
    </location>
</feature>
<proteinExistence type="inferred from homology"/>
<evidence type="ECO:0000313" key="7">
    <source>
        <dbReference type="Proteomes" id="UP000245202"/>
    </source>
</evidence>
<dbReference type="Proteomes" id="UP000245202">
    <property type="component" value="Unassembled WGS sequence"/>
</dbReference>
<evidence type="ECO:0000256" key="3">
    <source>
        <dbReference type="ARBA" id="ARBA00023125"/>
    </source>
</evidence>
<dbReference type="GO" id="GO:0009307">
    <property type="term" value="P:DNA restriction-modification system"/>
    <property type="evidence" value="ECO:0007669"/>
    <property type="project" value="UniProtKB-KW"/>
</dbReference>
<evidence type="ECO:0000256" key="4">
    <source>
        <dbReference type="SAM" id="Coils"/>
    </source>
</evidence>
<protein>
    <recommendedName>
        <fullName evidence="5">Type I restriction modification DNA specificity domain-containing protein</fullName>
    </recommendedName>
</protein>
<dbReference type="Gene3D" id="3.90.220.20">
    <property type="entry name" value="DNA methylase specificity domains"/>
    <property type="match status" value="2"/>
</dbReference>
<name>A0A2R5EHC0_9BACL</name>
<dbReference type="EMBL" id="BDQX01000028">
    <property type="protein sequence ID" value="GBG05907.1"/>
    <property type="molecule type" value="Genomic_DNA"/>
</dbReference>
<reference evidence="6 7" key="1">
    <citation type="submission" date="2017-08" db="EMBL/GenBank/DDBJ databases">
        <title>Substantial Increase in Enzyme Production by Combined Drug-Resistance Mutations in Paenibacillus agaridevorans.</title>
        <authorList>
            <person name="Tanaka Y."/>
            <person name="Funane K."/>
            <person name="Hosaka T."/>
            <person name="Shiwa Y."/>
            <person name="Fujita N."/>
            <person name="Miyazaki T."/>
            <person name="Yoshikawa H."/>
            <person name="Murakami K."/>
            <person name="Kasahara K."/>
            <person name="Inaoka T."/>
            <person name="Hiraga Y."/>
            <person name="Ochi K."/>
        </authorList>
    </citation>
    <scope>NUCLEOTIDE SEQUENCE [LARGE SCALE GENOMIC DNA]</scope>
    <source>
        <strain evidence="6 7">T-3040</strain>
    </source>
</reference>
<evidence type="ECO:0000256" key="1">
    <source>
        <dbReference type="ARBA" id="ARBA00010923"/>
    </source>
</evidence>
<evidence type="ECO:0000313" key="6">
    <source>
        <dbReference type="EMBL" id="GBG05907.1"/>
    </source>
</evidence>
<feature type="coiled-coil region" evidence="4">
    <location>
        <begin position="401"/>
        <end position="428"/>
    </location>
</feature>
<dbReference type="Gene3D" id="1.10.287.1120">
    <property type="entry name" value="Bipartite methylase S protein"/>
    <property type="match status" value="1"/>
</dbReference>
<dbReference type="InterPro" id="IPR044946">
    <property type="entry name" value="Restrct_endonuc_typeI_TRD_sf"/>
</dbReference>
<dbReference type="SUPFAM" id="SSF116734">
    <property type="entry name" value="DNA methylase specificity domain"/>
    <property type="match status" value="2"/>
</dbReference>
<comment type="caution">
    <text evidence="6">The sequence shown here is derived from an EMBL/GenBank/DDBJ whole genome shotgun (WGS) entry which is preliminary data.</text>
</comment>
<dbReference type="Pfam" id="PF01420">
    <property type="entry name" value="Methylase_S"/>
    <property type="match status" value="2"/>
</dbReference>
<dbReference type="AlphaFoldDB" id="A0A2R5EHC0"/>
<keyword evidence="3" id="KW-0238">DNA-binding</keyword>
<dbReference type="InterPro" id="IPR000055">
    <property type="entry name" value="Restrct_endonuc_typeI_TRD"/>
</dbReference>
<sequence length="437" mass="49002">MGLKTGYKQTEAGVIPVDWDVSILNELIEKDRTIRYGIVQPGRFDPNGRYLVRGQDYSFGWVDSNKLFKVSEQVESRYKKARLNSGDIIITIVGAGTGHVEIVPIWLQGSNITQTTARIPIDSRSTNAKFCKYYLQSYEGKSQISLHIKGAAQPGLNVKDVRTFKIPLPSSLDEQNAIVSVVSNAENLIQSLEKIINKKQLIKLGAMQELLVGKKRLQGFDKPGKFIDTQFGRFPSGWEIASIGELLDFKNGLNKAKHFFGNGNPIVNYMDVFDNPGLLQSDINGKVDVTQDEIRNYKVNKGDVLFTRTSETVEEIGLSSTILEDIQNAVFSGFVLRGRPKNEKLNLNYTKYCFRSEIVRKQIVSTCSYTTRALTNGKLLSKVYIPFPASLEEQAAIASVLTDMENEINALEIKLAKYKQIKQGMMQNLLTGRIRLV</sequence>
<dbReference type="GO" id="GO:0003677">
    <property type="term" value="F:DNA binding"/>
    <property type="evidence" value="ECO:0007669"/>
    <property type="project" value="UniProtKB-KW"/>
</dbReference>
<dbReference type="CDD" id="cd17517">
    <property type="entry name" value="RMtype1_S_EcoKI_StySPI-TRD2-CR2_like"/>
    <property type="match status" value="1"/>
</dbReference>
<evidence type="ECO:0000256" key="2">
    <source>
        <dbReference type="ARBA" id="ARBA00022747"/>
    </source>
</evidence>
<accession>A0A2R5EHC0</accession>
<dbReference type="InterPro" id="IPR052021">
    <property type="entry name" value="Type-I_RS_S_subunit"/>
</dbReference>
<evidence type="ECO:0000259" key="5">
    <source>
        <dbReference type="Pfam" id="PF01420"/>
    </source>
</evidence>
<organism evidence="6 7">
    <name type="scientific">Paenibacillus agaridevorans</name>
    <dbReference type="NCBI Taxonomy" id="171404"/>
    <lineage>
        <taxon>Bacteria</taxon>
        <taxon>Bacillati</taxon>
        <taxon>Bacillota</taxon>
        <taxon>Bacilli</taxon>
        <taxon>Bacillales</taxon>
        <taxon>Paenibacillaceae</taxon>
        <taxon>Paenibacillus</taxon>
    </lineage>
</organism>
<keyword evidence="2" id="KW-0680">Restriction system</keyword>
<keyword evidence="7" id="KW-1185">Reference proteome</keyword>
<dbReference type="PANTHER" id="PTHR30408:SF12">
    <property type="entry name" value="TYPE I RESTRICTION ENZYME MJAVIII SPECIFICITY SUBUNIT"/>
    <property type="match status" value="1"/>
</dbReference>
<dbReference type="CDD" id="cd17256">
    <property type="entry name" value="RMtype1_S_EcoJA65PI-TRD1-CR1_like"/>
    <property type="match status" value="1"/>
</dbReference>
<keyword evidence="4" id="KW-0175">Coiled coil</keyword>
<comment type="similarity">
    <text evidence="1">Belongs to the type-I restriction system S methylase family.</text>
</comment>
<dbReference type="PANTHER" id="PTHR30408">
    <property type="entry name" value="TYPE-1 RESTRICTION ENZYME ECOKI SPECIFICITY PROTEIN"/>
    <property type="match status" value="1"/>
</dbReference>
<dbReference type="RefSeq" id="WP_108991341.1">
    <property type="nucleotide sequence ID" value="NZ_BDQX01000028.1"/>
</dbReference>